<evidence type="ECO:0000256" key="2">
    <source>
        <dbReference type="ARBA" id="ARBA00007998"/>
    </source>
</evidence>
<feature type="transmembrane region" description="Helical" evidence="8">
    <location>
        <begin position="304"/>
        <end position="323"/>
    </location>
</feature>
<gene>
    <name evidence="9" type="ORF">BM613_08440</name>
</gene>
<feature type="transmembrane region" description="Helical" evidence="8">
    <location>
        <begin position="182"/>
        <end position="204"/>
    </location>
</feature>
<dbReference type="OrthoDB" id="2381188at2"/>
<evidence type="ECO:0000313" key="9">
    <source>
        <dbReference type="EMBL" id="PWI57491.1"/>
    </source>
</evidence>
<evidence type="ECO:0000256" key="4">
    <source>
        <dbReference type="ARBA" id="ARBA00022544"/>
    </source>
</evidence>
<feature type="transmembrane region" description="Helical" evidence="8">
    <location>
        <begin position="265"/>
        <end position="283"/>
    </location>
</feature>
<name>A0A2U3D899_SULT2</name>
<dbReference type="NCBIfam" id="TIGR00912">
    <property type="entry name" value="2A0309"/>
    <property type="match status" value="1"/>
</dbReference>
<dbReference type="RefSeq" id="WP_109430751.1">
    <property type="nucleotide sequence ID" value="NZ_MPDK01000012.1"/>
</dbReference>
<dbReference type="PANTHER" id="PTHR34975:SF2">
    <property type="entry name" value="SPORE GERMINATION PROTEIN A2"/>
    <property type="match status" value="1"/>
</dbReference>
<accession>A0A2U3D899</accession>
<dbReference type="AlphaFoldDB" id="A0A2U3D899"/>
<reference evidence="9 10" key="1">
    <citation type="submission" date="2016-11" db="EMBL/GenBank/DDBJ databases">
        <title>Comparative genomics of Acidibacillus ferroxidans species.</title>
        <authorList>
            <person name="Oliveira G."/>
            <person name="Nunes G."/>
            <person name="Oliveira R."/>
            <person name="Araujo F."/>
            <person name="Salim A."/>
            <person name="Scholte L."/>
            <person name="Morais D."/>
            <person name="Nancucheo I."/>
            <person name="Johnson D.B."/>
            <person name="Grail B."/>
            <person name="Bittencourt J."/>
            <person name="Valadares R."/>
        </authorList>
    </citation>
    <scope>NUCLEOTIDE SEQUENCE [LARGE SCALE GENOMIC DNA]</scope>
    <source>
        <strain evidence="9 10">Y002</strain>
    </source>
</reference>
<dbReference type="Proteomes" id="UP000245380">
    <property type="component" value="Unassembled WGS sequence"/>
</dbReference>
<keyword evidence="6 8" id="KW-1133">Transmembrane helix</keyword>
<evidence type="ECO:0000313" key="10">
    <source>
        <dbReference type="Proteomes" id="UP000245380"/>
    </source>
</evidence>
<comment type="similarity">
    <text evidence="2">Belongs to the amino acid-polyamine-organocation (APC) superfamily. Spore germination protein (SGP) (TC 2.A.3.9) family.</text>
</comment>
<proteinExistence type="inferred from homology"/>
<dbReference type="GO" id="GO:0016020">
    <property type="term" value="C:membrane"/>
    <property type="evidence" value="ECO:0007669"/>
    <property type="project" value="UniProtKB-SubCell"/>
</dbReference>
<dbReference type="PANTHER" id="PTHR34975">
    <property type="entry name" value="SPORE GERMINATION PROTEIN A2"/>
    <property type="match status" value="1"/>
</dbReference>
<feature type="transmembrane region" description="Helical" evidence="8">
    <location>
        <begin position="141"/>
        <end position="162"/>
    </location>
</feature>
<feature type="transmembrane region" description="Helical" evidence="8">
    <location>
        <begin position="216"/>
        <end position="245"/>
    </location>
</feature>
<feature type="transmembrane region" description="Helical" evidence="8">
    <location>
        <begin position="335"/>
        <end position="356"/>
    </location>
</feature>
<dbReference type="Pfam" id="PF03845">
    <property type="entry name" value="Spore_permease"/>
    <property type="match status" value="1"/>
</dbReference>
<keyword evidence="4" id="KW-0309">Germination</keyword>
<feature type="transmembrane region" description="Helical" evidence="8">
    <location>
        <begin position="81"/>
        <end position="105"/>
    </location>
</feature>
<comment type="subcellular location">
    <subcellularLocation>
        <location evidence="1">Membrane</location>
        <topology evidence="1">Multi-pass membrane protein</topology>
    </subcellularLocation>
</comment>
<evidence type="ECO:0000256" key="5">
    <source>
        <dbReference type="ARBA" id="ARBA00022692"/>
    </source>
</evidence>
<organism evidence="9 10">
    <name type="scientific">Sulfoacidibacillus thermotolerans</name>
    <name type="common">Acidibacillus sulfuroxidans</name>
    <dbReference type="NCBI Taxonomy" id="1765684"/>
    <lineage>
        <taxon>Bacteria</taxon>
        <taxon>Bacillati</taxon>
        <taxon>Bacillota</taxon>
        <taxon>Bacilli</taxon>
        <taxon>Bacillales</taxon>
        <taxon>Alicyclobacillaceae</taxon>
        <taxon>Sulfoacidibacillus</taxon>
    </lineage>
</organism>
<keyword evidence="5 8" id="KW-0812">Transmembrane</keyword>
<evidence type="ECO:0000256" key="6">
    <source>
        <dbReference type="ARBA" id="ARBA00022989"/>
    </source>
</evidence>
<evidence type="ECO:0000256" key="8">
    <source>
        <dbReference type="SAM" id="Phobius"/>
    </source>
</evidence>
<keyword evidence="3" id="KW-0813">Transport</keyword>
<keyword evidence="7 8" id="KW-0472">Membrane</keyword>
<dbReference type="GO" id="GO:0009847">
    <property type="term" value="P:spore germination"/>
    <property type="evidence" value="ECO:0007669"/>
    <property type="project" value="InterPro"/>
</dbReference>
<feature type="transmembrane region" description="Helical" evidence="8">
    <location>
        <begin position="12"/>
        <end position="34"/>
    </location>
</feature>
<evidence type="ECO:0000256" key="1">
    <source>
        <dbReference type="ARBA" id="ARBA00004141"/>
    </source>
</evidence>
<dbReference type="EMBL" id="MPDK01000012">
    <property type="protein sequence ID" value="PWI57491.1"/>
    <property type="molecule type" value="Genomic_DNA"/>
</dbReference>
<dbReference type="InterPro" id="IPR004761">
    <property type="entry name" value="Spore_GerAB"/>
</dbReference>
<sequence length="370" mass="41675">MPLEKASRWESFFATMITLPIIGHAVLVSLLVRTVGRDEWLAVLITTPLAAALVYAIWRVRKEDPQATFPALAKKLLGRPLGFVLTLVLALYLLFLSMSSIAFLVDFIQISFFPETPTFALVLFFALFCLYAIFKGTKVILQTAIVLGISSLFTGSTVTMMSSPMKDFGEWLPFLEFGLKPVGLGVWVVLSMWAELLFLLTLPFEDTNPPVYLKLWIISIAINAFMTITPTMGVISLFGLGFASMLTYPTEETTRIIHLFIVDRFDIYGLMLMTFGTYIRTTLYFRLGFDLLFPPKQKQVRSTFLRIVMALLFALLAGIAYLIAKQHVRVEQILLLYTLCGALILLPFLLLVILWIKNKLAARQIALKTS</sequence>
<keyword evidence="10" id="KW-1185">Reference proteome</keyword>
<feature type="transmembrane region" description="Helical" evidence="8">
    <location>
        <begin position="40"/>
        <end position="60"/>
    </location>
</feature>
<evidence type="ECO:0000256" key="3">
    <source>
        <dbReference type="ARBA" id="ARBA00022448"/>
    </source>
</evidence>
<evidence type="ECO:0000256" key="7">
    <source>
        <dbReference type="ARBA" id="ARBA00023136"/>
    </source>
</evidence>
<feature type="transmembrane region" description="Helical" evidence="8">
    <location>
        <begin position="117"/>
        <end position="134"/>
    </location>
</feature>
<comment type="caution">
    <text evidence="9">The sequence shown here is derived from an EMBL/GenBank/DDBJ whole genome shotgun (WGS) entry which is preliminary data.</text>
</comment>
<protein>
    <submittedName>
        <fullName evidence="9">Uncharacterized protein</fullName>
    </submittedName>
</protein>